<reference evidence="2" key="1">
    <citation type="submission" date="2022-06" db="EMBL/GenBank/DDBJ databases">
        <title>Complete genome sequences of two strains of the flax pathogen Septoria linicola.</title>
        <authorList>
            <person name="Lapalu N."/>
            <person name="Simon A."/>
            <person name="Demenou B."/>
            <person name="Paumier D."/>
            <person name="Guillot M.-P."/>
            <person name="Gout L."/>
            <person name="Valade R."/>
        </authorList>
    </citation>
    <scope>NUCLEOTIDE SEQUENCE</scope>
    <source>
        <strain evidence="2">SE15195</strain>
    </source>
</reference>
<accession>A0A9Q9EI36</accession>
<dbReference type="AlphaFoldDB" id="A0A9Q9EI36"/>
<evidence type="ECO:0000313" key="2">
    <source>
        <dbReference type="EMBL" id="USW51615.1"/>
    </source>
</evidence>
<keyword evidence="1" id="KW-0732">Signal</keyword>
<feature type="signal peptide" evidence="1">
    <location>
        <begin position="1"/>
        <end position="19"/>
    </location>
</feature>
<evidence type="ECO:0000256" key="1">
    <source>
        <dbReference type="SAM" id="SignalP"/>
    </source>
</evidence>
<organism evidence="2 3">
    <name type="scientific">Septoria linicola</name>
    <dbReference type="NCBI Taxonomy" id="215465"/>
    <lineage>
        <taxon>Eukaryota</taxon>
        <taxon>Fungi</taxon>
        <taxon>Dikarya</taxon>
        <taxon>Ascomycota</taxon>
        <taxon>Pezizomycotina</taxon>
        <taxon>Dothideomycetes</taxon>
        <taxon>Dothideomycetidae</taxon>
        <taxon>Mycosphaerellales</taxon>
        <taxon>Mycosphaerellaceae</taxon>
        <taxon>Septoria</taxon>
    </lineage>
</organism>
<dbReference type="EMBL" id="CP099420">
    <property type="protein sequence ID" value="USW51615.1"/>
    <property type="molecule type" value="Genomic_DNA"/>
</dbReference>
<feature type="chain" id="PRO_5040192649" evidence="1">
    <location>
        <begin position="20"/>
        <end position="341"/>
    </location>
</feature>
<name>A0A9Q9EI36_9PEZI</name>
<protein>
    <submittedName>
        <fullName evidence="2">Uncharacterized protein</fullName>
    </submittedName>
</protein>
<evidence type="ECO:0000313" key="3">
    <source>
        <dbReference type="Proteomes" id="UP001056384"/>
    </source>
</evidence>
<dbReference type="Proteomes" id="UP001056384">
    <property type="component" value="Chromosome 3"/>
</dbReference>
<proteinExistence type="predicted"/>
<keyword evidence="3" id="KW-1185">Reference proteome</keyword>
<sequence length="341" mass="36230">MKLALFTILSSAGMAFVAPRLIPKDAHILVRTCSAADSNTCNTYRVFLNQRTAILSNDLDSIEIVAATVGVNIDAVTCKPTWHFSSTGAIAGLAFTSDQAGSPGSTFGNGMVSQVDLTCSLSSNSLLNVPRELVPSVEIEYKNIDGSAGTFAVPIGSAGGKAQGYDLASVEIVSGNGINPNKVICQPTWFFDTPSTWTGSKFKMNLAGSLYHVFGINYDTKKHNKVYQVQVFCDYAPSADFSRDSGESVVVRAHHADHTGKEHVVPLGVQHEIYGSNITKLEITSGNGVDPNNVVCEPVWFSRLAGGKPGMGFKKEQVATFAGDLVPGVDSVDRVALTCKS</sequence>
<gene>
    <name evidence="2" type="ORF">Slin15195_G049340</name>
</gene>